<name>A0AAD6T4U2_9AGAR</name>
<dbReference type="EMBL" id="JARJCM010000035">
    <property type="protein sequence ID" value="KAJ7037833.1"/>
    <property type="molecule type" value="Genomic_DNA"/>
</dbReference>
<proteinExistence type="predicted"/>
<dbReference type="InterPro" id="IPR011333">
    <property type="entry name" value="SKP1/BTB/POZ_sf"/>
</dbReference>
<dbReference type="SMART" id="SM00225">
    <property type="entry name" value="BTB"/>
    <property type="match status" value="1"/>
</dbReference>
<dbReference type="AlphaFoldDB" id="A0AAD6T4U2"/>
<comment type="caution">
    <text evidence="3">The sequence shown here is derived from an EMBL/GenBank/DDBJ whole genome shotgun (WGS) entry which is preliminary data.</text>
</comment>
<sequence>MTDAPGAKRRRTDADADAEPQAPPLVRSTEYWFDDGNIILQVESTQFRVAKSVLSRHSSVFRDMFALPLPADEPTVEGCPVVVLPGDTAQDWKLFLGVLYPKTYSTKLPTIGLITAMLRLSKKYDFPLLREECVRRMKQEFPTTLKKVLSKRPSFQQEGNMALGLVSLARETGLHSVLPQLYYSIVSGQGLHMHAVLDSNDTTLSTPDRVACLTGAIKLLELQSTTTLSWLDFKVKPPHIPSETCTRHDKCAEGAKAIFLDIANPRPAYRMFGSWNEQWDTHLCGSCRGKAKQIYNAGRETCWKQLPAAFGLPDWEELKALDFE</sequence>
<gene>
    <name evidence="3" type="ORF">C8F04DRAFT_1393496</name>
</gene>
<dbReference type="Proteomes" id="UP001218188">
    <property type="component" value="Unassembled WGS sequence"/>
</dbReference>
<evidence type="ECO:0000313" key="4">
    <source>
        <dbReference type="Proteomes" id="UP001218188"/>
    </source>
</evidence>
<feature type="domain" description="BTB" evidence="2">
    <location>
        <begin position="36"/>
        <end position="108"/>
    </location>
</feature>
<reference evidence="3" key="1">
    <citation type="submission" date="2023-03" db="EMBL/GenBank/DDBJ databases">
        <title>Massive genome expansion in bonnet fungi (Mycena s.s.) driven by repeated elements and novel gene families across ecological guilds.</title>
        <authorList>
            <consortium name="Lawrence Berkeley National Laboratory"/>
            <person name="Harder C.B."/>
            <person name="Miyauchi S."/>
            <person name="Viragh M."/>
            <person name="Kuo A."/>
            <person name="Thoen E."/>
            <person name="Andreopoulos B."/>
            <person name="Lu D."/>
            <person name="Skrede I."/>
            <person name="Drula E."/>
            <person name="Henrissat B."/>
            <person name="Morin E."/>
            <person name="Kohler A."/>
            <person name="Barry K."/>
            <person name="LaButti K."/>
            <person name="Morin E."/>
            <person name="Salamov A."/>
            <person name="Lipzen A."/>
            <person name="Mereny Z."/>
            <person name="Hegedus B."/>
            <person name="Baldrian P."/>
            <person name="Stursova M."/>
            <person name="Weitz H."/>
            <person name="Taylor A."/>
            <person name="Grigoriev I.V."/>
            <person name="Nagy L.G."/>
            <person name="Martin F."/>
            <person name="Kauserud H."/>
        </authorList>
    </citation>
    <scope>NUCLEOTIDE SEQUENCE</scope>
    <source>
        <strain evidence="3">CBHHK200</strain>
    </source>
</reference>
<dbReference type="Pfam" id="PF00651">
    <property type="entry name" value="BTB"/>
    <property type="match status" value="1"/>
</dbReference>
<evidence type="ECO:0000259" key="2">
    <source>
        <dbReference type="PROSITE" id="PS50097"/>
    </source>
</evidence>
<dbReference type="Gene3D" id="3.30.710.10">
    <property type="entry name" value="Potassium Channel Kv1.1, Chain A"/>
    <property type="match status" value="1"/>
</dbReference>
<organism evidence="3 4">
    <name type="scientific">Mycena alexandri</name>
    <dbReference type="NCBI Taxonomy" id="1745969"/>
    <lineage>
        <taxon>Eukaryota</taxon>
        <taxon>Fungi</taxon>
        <taxon>Dikarya</taxon>
        <taxon>Basidiomycota</taxon>
        <taxon>Agaricomycotina</taxon>
        <taxon>Agaricomycetes</taxon>
        <taxon>Agaricomycetidae</taxon>
        <taxon>Agaricales</taxon>
        <taxon>Marasmiineae</taxon>
        <taxon>Mycenaceae</taxon>
        <taxon>Mycena</taxon>
    </lineage>
</organism>
<evidence type="ECO:0000313" key="3">
    <source>
        <dbReference type="EMBL" id="KAJ7037833.1"/>
    </source>
</evidence>
<protein>
    <recommendedName>
        <fullName evidence="2">BTB domain-containing protein</fullName>
    </recommendedName>
</protein>
<feature type="region of interest" description="Disordered" evidence="1">
    <location>
        <begin position="1"/>
        <end position="21"/>
    </location>
</feature>
<keyword evidence="4" id="KW-1185">Reference proteome</keyword>
<dbReference type="SUPFAM" id="SSF54695">
    <property type="entry name" value="POZ domain"/>
    <property type="match status" value="1"/>
</dbReference>
<dbReference type="CDD" id="cd18186">
    <property type="entry name" value="BTB_POZ_ZBTB_KLHL-like"/>
    <property type="match status" value="1"/>
</dbReference>
<dbReference type="PROSITE" id="PS50097">
    <property type="entry name" value="BTB"/>
    <property type="match status" value="1"/>
</dbReference>
<accession>A0AAD6T4U2</accession>
<dbReference type="InterPro" id="IPR000210">
    <property type="entry name" value="BTB/POZ_dom"/>
</dbReference>
<evidence type="ECO:0000256" key="1">
    <source>
        <dbReference type="SAM" id="MobiDB-lite"/>
    </source>
</evidence>